<dbReference type="STRING" id="1184609.KILIM_125_00020"/>
<protein>
    <recommendedName>
        <fullName evidence="5">NnrS family protein</fullName>
    </recommendedName>
</protein>
<keyword evidence="2" id="KW-1133">Transmembrane helix</keyword>
<reference evidence="3 4" key="1">
    <citation type="submission" date="2012-08" db="EMBL/GenBank/DDBJ databases">
        <title>Whole genome shotgun sequence of Kineosphaera limosa NBRC 100340.</title>
        <authorList>
            <person name="Yoshida I."/>
            <person name="Isaki S."/>
            <person name="Hosoyama A."/>
            <person name="Tsuchikane K."/>
            <person name="Katsumata H."/>
            <person name="Ando Y."/>
            <person name="Ohji S."/>
            <person name="Hamada M."/>
            <person name="Tamura T."/>
            <person name="Yamazoe A."/>
            <person name="Yamazaki S."/>
            <person name="Fujita N."/>
        </authorList>
    </citation>
    <scope>NUCLEOTIDE SEQUENCE [LARGE SCALE GENOMIC DNA]</scope>
    <source>
        <strain evidence="3 4">NBRC 100340</strain>
    </source>
</reference>
<dbReference type="EMBL" id="BAHD01000125">
    <property type="protein sequence ID" value="GAB98308.1"/>
    <property type="molecule type" value="Genomic_DNA"/>
</dbReference>
<feature type="transmembrane region" description="Helical" evidence="2">
    <location>
        <begin position="163"/>
        <end position="184"/>
    </location>
</feature>
<comment type="caution">
    <text evidence="3">The sequence shown here is derived from an EMBL/GenBank/DDBJ whole genome shotgun (WGS) entry which is preliminary data.</text>
</comment>
<feature type="transmembrane region" description="Helical" evidence="2">
    <location>
        <begin position="196"/>
        <end position="214"/>
    </location>
</feature>
<organism evidence="3 4">
    <name type="scientific">Kineosphaera limosa NBRC 100340</name>
    <dbReference type="NCBI Taxonomy" id="1184609"/>
    <lineage>
        <taxon>Bacteria</taxon>
        <taxon>Bacillati</taxon>
        <taxon>Actinomycetota</taxon>
        <taxon>Actinomycetes</taxon>
        <taxon>Micrococcales</taxon>
        <taxon>Dermatophilaceae</taxon>
        <taxon>Kineosphaera</taxon>
    </lineage>
</organism>
<feature type="region of interest" description="Disordered" evidence="1">
    <location>
        <begin position="1"/>
        <end position="20"/>
    </location>
</feature>
<name>K6VQ53_9MICO</name>
<feature type="transmembrane region" description="Helical" evidence="2">
    <location>
        <begin position="112"/>
        <end position="131"/>
    </location>
</feature>
<feature type="transmembrane region" description="Helical" evidence="2">
    <location>
        <begin position="28"/>
        <end position="50"/>
    </location>
</feature>
<evidence type="ECO:0000256" key="1">
    <source>
        <dbReference type="SAM" id="MobiDB-lite"/>
    </source>
</evidence>
<dbReference type="Proteomes" id="UP000008366">
    <property type="component" value="Unassembled WGS sequence"/>
</dbReference>
<dbReference type="AlphaFoldDB" id="K6VQ53"/>
<evidence type="ECO:0000256" key="2">
    <source>
        <dbReference type="SAM" id="Phobius"/>
    </source>
</evidence>
<feature type="transmembrane region" description="Helical" evidence="2">
    <location>
        <begin position="348"/>
        <end position="373"/>
    </location>
</feature>
<gene>
    <name evidence="3" type="ORF">KILIM_125_00020</name>
</gene>
<feature type="region of interest" description="Disordered" evidence="1">
    <location>
        <begin position="380"/>
        <end position="452"/>
    </location>
</feature>
<proteinExistence type="predicted"/>
<feature type="transmembrane region" description="Helical" evidence="2">
    <location>
        <begin position="250"/>
        <end position="271"/>
    </location>
</feature>
<feature type="transmembrane region" description="Helical" evidence="2">
    <location>
        <begin position="138"/>
        <end position="157"/>
    </location>
</feature>
<dbReference type="eggNOG" id="COG4243">
    <property type="taxonomic scope" value="Bacteria"/>
</dbReference>
<accession>K6VQ53</accession>
<feature type="compositionally biased region" description="Low complexity" evidence="1">
    <location>
        <begin position="384"/>
        <end position="399"/>
    </location>
</feature>
<feature type="transmembrane region" description="Helical" evidence="2">
    <location>
        <begin position="62"/>
        <end position="79"/>
    </location>
</feature>
<evidence type="ECO:0000313" key="4">
    <source>
        <dbReference type="Proteomes" id="UP000008366"/>
    </source>
</evidence>
<keyword evidence="2" id="KW-0472">Membrane</keyword>
<evidence type="ECO:0000313" key="3">
    <source>
        <dbReference type="EMBL" id="GAB98308.1"/>
    </source>
</evidence>
<feature type="transmembrane region" description="Helical" evidence="2">
    <location>
        <begin position="283"/>
        <end position="307"/>
    </location>
</feature>
<keyword evidence="2" id="KW-0812">Transmembrane</keyword>
<evidence type="ECO:0008006" key="5">
    <source>
        <dbReference type="Google" id="ProtNLM"/>
    </source>
</evidence>
<dbReference type="RefSeq" id="WP_006594840.1">
    <property type="nucleotide sequence ID" value="NZ_BAHD01000125.1"/>
</dbReference>
<feature type="transmembrane region" description="Helical" evidence="2">
    <location>
        <begin position="319"/>
        <end position="342"/>
    </location>
</feature>
<keyword evidence="4" id="KW-1185">Reference proteome</keyword>
<sequence>MATQVGGDRRPSTQRSSSPAARRGWGRWLLLPGGFALLTGLDAGLTLAGLPAPVPSDRVADLHGPLMVIGFLGTVIALERATALRLAWGFLAPALLGAGALTLALLPDPTLGRLLAIQGAGTAVVVQTVLWRRNADPAVAVGALAVVHLLAAALLLLRLPVAAVLPLLVAFIVTMIAAERVELARLAMPRGADGRLVALTGALALVAGAAILWPDAGGRALGVVLAGLTAWLIRHDVARRTIRATGLPRFAAAAMLAGYAWLLVAAAVLVVGGQPLGGAYDVVVHATFLGFAMSMVMAHAPVILPAVLHVRLPYRPWLYLPLVLLHLTLALRVVGHLVVAHLPDAHTAWLVGAAGNVAALLVFIAAAVLAVALGARAPRRRRQAQPGGRAGPPAAQAAQPHADGCAPSRRARSQPRPTAGSATVGEETAQDETAQGETAPGDPTPTPRERQP</sequence>
<feature type="transmembrane region" description="Helical" evidence="2">
    <location>
        <begin position="86"/>
        <end position="106"/>
    </location>
</feature>
<feature type="transmembrane region" description="Helical" evidence="2">
    <location>
        <begin position="220"/>
        <end position="238"/>
    </location>
</feature>